<dbReference type="EMBL" id="JACHVS010000001">
    <property type="protein sequence ID" value="MBB2994510.1"/>
    <property type="molecule type" value="Genomic_DNA"/>
</dbReference>
<dbReference type="Gene3D" id="3.20.20.140">
    <property type="entry name" value="Metal-dependent hydrolases"/>
    <property type="match status" value="1"/>
</dbReference>
<name>A0A839QF23_9MICC</name>
<accession>A0A839QF23</accession>
<gene>
    <name evidence="2" type="ORF">E9229_000701</name>
</gene>
<evidence type="ECO:0000259" key="1">
    <source>
        <dbReference type="Pfam" id="PF07969"/>
    </source>
</evidence>
<comment type="caution">
    <text evidence="2">The sequence shown here is derived from an EMBL/GenBank/DDBJ whole genome shotgun (WGS) entry which is preliminary data.</text>
</comment>
<reference evidence="2 3" key="1">
    <citation type="submission" date="2020-08" db="EMBL/GenBank/DDBJ databases">
        <title>Sequencing the genomes of 1000 actinobacteria strains.</title>
        <authorList>
            <person name="Klenk H.-P."/>
        </authorList>
    </citation>
    <scope>NUCLEOTIDE SEQUENCE [LARGE SCALE GENOMIC DNA]</scope>
    <source>
        <strain evidence="2 3">DSM 22826</strain>
    </source>
</reference>
<dbReference type="GO" id="GO:0016810">
    <property type="term" value="F:hydrolase activity, acting on carbon-nitrogen (but not peptide) bonds"/>
    <property type="evidence" value="ECO:0007669"/>
    <property type="project" value="InterPro"/>
</dbReference>
<keyword evidence="3" id="KW-1185">Reference proteome</keyword>
<dbReference type="InterPro" id="IPR011059">
    <property type="entry name" value="Metal-dep_hydrolase_composite"/>
</dbReference>
<dbReference type="Pfam" id="PF07969">
    <property type="entry name" value="Amidohydro_3"/>
    <property type="match status" value="1"/>
</dbReference>
<dbReference type="Gene3D" id="2.30.40.10">
    <property type="entry name" value="Urease, subunit C, domain 1"/>
    <property type="match status" value="1"/>
</dbReference>
<protein>
    <submittedName>
        <fullName evidence="2">Putative amidohydrolase YtcJ</fullName>
    </submittedName>
</protein>
<dbReference type="Proteomes" id="UP000523000">
    <property type="component" value="Unassembled WGS sequence"/>
</dbReference>
<organism evidence="2 3">
    <name type="scientific">Paeniglutamicibacter cryotolerans</name>
    <dbReference type="NCBI Taxonomy" id="670079"/>
    <lineage>
        <taxon>Bacteria</taxon>
        <taxon>Bacillati</taxon>
        <taxon>Actinomycetota</taxon>
        <taxon>Actinomycetes</taxon>
        <taxon>Micrococcales</taxon>
        <taxon>Micrococcaceae</taxon>
        <taxon>Paeniglutamicibacter</taxon>
    </lineage>
</organism>
<sequence length="54" mass="5696">MDLGGATVLPGFTDSHIHTASLARALTEVNMREIASLSEALERLAAASGRYVPQ</sequence>
<dbReference type="InterPro" id="IPR013108">
    <property type="entry name" value="Amidohydro_3"/>
</dbReference>
<keyword evidence="2" id="KW-0378">Hydrolase</keyword>
<proteinExistence type="predicted"/>
<dbReference type="AlphaFoldDB" id="A0A839QF23"/>
<feature type="domain" description="Amidohydrolase 3" evidence="1">
    <location>
        <begin position="1"/>
        <end position="50"/>
    </location>
</feature>
<dbReference type="Gene3D" id="3.10.310.70">
    <property type="match status" value="1"/>
</dbReference>
<evidence type="ECO:0000313" key="2">
    <source>
        <dbReference type="EMBL" id="MBB2994510.1"/>
    </source>
</evidence>
<evidence type="ECO:0000313" key="3">
    <source>
        <dbReference type="Proteomes" id="UP000523000"/>
    </source>
</evidence>